<evidence type="ECO:0000313" key="3">
    <source>
        <dbReference type="EMBL" id="QAV18814.1"/>
    </source>
</evidence>
<organism evidence="3 4">
    <name type="scientific">Paenibacillus chitinolyticus</name>
    <dbReference type="NCBI Taxonomy" id="79263"/>
    <lineage>
        <taxon>Bacteria</taxon>
        <taxon>Bacillati</taxon>
        <taxon>Bacillota</taxon>
        <taxon>Bacilli</taxon>
        <taxon>Bacillales</taxon>
        <taxon>Paenibacillaceae</taxon>
        <taxon>Paenibacillus</taxon>
    </lineage>
</organism>
<keyword evidence="5" id="KW-1185">Reference proteome</keyword>
<sequence>MNRLTLTSDSINALDTDYDMLQKVDFKDGSYTEIYKSFRPTKIDEMVKSLANFITQYEKHQGKINDNKMFYSLLYLHIVIYFSKLIPELPTDFPTKLDLFLKLLDNQYVVELEESFDVSEIAKVYSVIEKSLRIHKEATKQINAAREEVRNNLDNLELQNSDIFENLKDTVSNERVQ</sequence>
<evidence type="ECO:0000313" key="5">
    <source>
        <dbReference type="Proteomes" id="UP001527202"/>
    </source>
</evidence>
<evidence type="ECO:0000256" key="1">
    <source>
        <dbReference type="SAM" id="Coils"/>
    </source>
</evidence>
<dbReference type="Proteomes" id="UP001527202">
    <property type="component" value="Unassembled WGS sequence"/>
</dbReference>
<proteinExistence type="predicted"/>
<dbReference type="KEGG" id="pchi:PC41400_14455"/>
<reference evidence="3 4" key="1">
    <citation type="submission" date="2018-01" db="EMBL/GenBank/DDBJ databases">
        <title>The whole genome sequencing and assembly of Paenibacillus chitinolyticus KCCM 41400 strain.</title>
        <authorList>
            <person name="Kim J.-Y."/>
            <person name="Park M.-K."/>
            <person name="Lee Y.-J."/>
            <person name="Yi H."/>
            <person name="Bahn Y.-S."/>
            <person name="Kim J.F."/>
            <person name="Lee D.-W."/>
        </authorList>
    </citation>
    <scope>NUCLEOTIDE SEQUENCE [LARGE SCALE GENOMIC DNA]</scope>
    <source>
        <strain evidence="3 4">KCCM 41400</strain>
    </source>
</reference>
<dbReference type="Proteomes" id="UP000288943">
    <property type="component" value="Chromosome"/>
</dbReference>
<evidence type="ECO:0000313" key="4">
    <source>
        <dbReference type="Proteomes" id="UP000288943"/>
    </source>
</evidence>
<name>A0A410WWS0_9BACL</name>
<protein>
    <submittedName>
        <fullName evidence="3">Uncharacterized protein</fullName>
    </submittedName>
</protein>
<keyword evidence="1" id="KW-0175">Coiled coil</keyword>
<feature type="coiled-coil region" evidence="1">
    <location>
        <begin position="128"/>
        <end position="166"/>
    </location>
</feature>
<reference evidence="2 5" key="2">
    <citation type="submission" date="2022-05" db="EMBL/GenBank/DDBJ databases">
        <title>Genome Sequencing of Bee-Associated Microbes.</title>
        <authorList>
            <person name="Dunlap C."/>
        </authorList>
    </citation>
    <scope>NUCLEOTIDE SEQUENCE [LARGE SCALE GENOMIC DNA]</scope>
    <source>
        <strain evidence="2 5">NRRL B-23120</strain>
    </source>
</reference>
<dbReference type="RefSeq" id="WP_042227718.1">
    <property type="nucleotide sequence ID" value="NZ_CP026520.1"/>
</dbReference>
<dbReference type="EMBL" id="CP026520">
    <property type="protein sequence ID" value="QAV18814.1"/>
    <property type="molecule type" value="Genomic_DNA"/>
</dbReference>
<dbReference type="GeneID" id="95376014"/>
<dbReference type="EMBL" id="JAMDMJ010000033">
    <property type="protein sequence ID" value="MCY9598556.1"/>
    <property type="molecule type" value="Genomic_DNA"/>
</dbReference>
<gene>
    <name evidence="2" type="ORF">M5X16_22655</name>
    <name evidence="3" type="ORF">PC41400_14455</name>
</gene>
<accession>A0A410WWS0</accession>
<dbReference type="OrthoDB" id="2605599at2"/>
<evidence type="ECO:0000313" key="2">
    <source>
        <dbReference type="EMBL" id="MCY9598556.1"/>
    </source>
</evidence>
<dbReference type="AlphaFoldDB" id="A0A410WWS0"/>